<dbReference type="InterPro" id="IPR011706">
    <property type="entry name" value="Cu-oxidase_C"/>
</dbReference>
<dbReference type="Pfam" id="PF07731">
    <property type="entry name" value="Cu-oxidase_2"/>
    <property type="match status" value="1"/>
</dbReference>
<dbReference type="InterPro" id="IPR011707">
    <property type="entry name" value="Cu-oxidase-like_N"/>
</dbReference>
<dbReference type="PANTHER" id="PTHR11709:SF511">
    <property type="entry name" value="LACCASE"/>
    <property type="match status" value="1"/>
</dbReference>
<evidence type="ECO:0000313" key="11">
    <source>
        <dbReference type="EMBL" id="PPQ63102.1"/>
    </source>
</evidence>
<dbReference type="GO" id="GO:0005507">
    <property type="term" value="F:copper ion binding"/>
    <property type="evidence" value="ECO:0007669"/>
    <property type="project" value="InterPro"/>
</dbReference>
<dbReference type="InterPro" id="IPR008972">
    <property type="entry name" value="Cupredoxin"/>
</dbReference>
<gene>
    <name evidence="11" type="ORF">CVT24_005813</name>
</gene>
<organism evidence="11 12">
    <name type="scientific">Panaeolus cyanescens</name>
    <dbReference type="NCBI Taxonomy" id="181874"/>
    <lineage>
        <taxon>Eukaryota</taxon>
        <taxon>Fungi</taxon>
        <taxon>Dikarya</taxon>
        <taxon>Basidiomycota</taxon>
        <taxon>Agaricomycotina</taxon>
        <taxon>Agaricomycetes</taxon>
        <taxon>Agaricomycetidae</taxon>
        <taxon>Agaricales</taxon>
        <taxon>Agaricineae</taxon>
        <taxon>Galeropsidaceae</taxon>
        <taxon>Panaeolus</taxon>
    </lineage>
</organism>
<dbReference type="GO" id="GO:0016491">
    <property type="term" value="F:oxidoreductase activity"/>
    <property type="evidence" value="ECO:0007669"/>
    <property type="project" value="UniProtKB-KW"/>
</dbReference>
<feature type="domain" description="Plastocyanin-like" evidence="10">
    <location>
        <begin position="33"/>
        <end position="152"/>
    </location>
</feature>
<keyword evidence="5" id="KW-1015">Disulfide bond</keyword>
<evidence type="ECO:0000256" key="6">
    <source>
        <dbReference type="ARBA" id="ARBA00023180"/>
    </source>
</evidence>
<dbReference type="Pfam" id="PF00394">
    <property type="entry name" value="Cu-oxidase"/>
    <property type="match status" value="1"/>
</dbReference>
<dbReference type="InterPro" id="IPR045087">
    <property type="entry name" value="Cu-oxidase_fam"/>
</dbReference>
<dbReference type="PANTHER" id="PTHR11709">
    <property type="entry name" value="MULTI-COPPER OXIDASE"/>
    <property type="match status" value="1"/>
</dbReference>
<evidence type="ECO:0008006" key="13">
    <source>
        <dbReference type="Google" id="ProtNLM"/>
    </source>
</evidence>
<dbReference type="CDD" id="cd13903">
    <property type="entry name" value="CuRO_3_Tv-LCC_like"/>
    <property type="match status" value="1"/>
</dbReference>
<dbReference type="InParanoid" id="A0A409V905"/>
<evidence type="ECO:0000259" key="9">
    <source>
        <dbReference type="Pfam" id="PF07731"/>
    </source>
</evidence>
<dbReference type="PROSITE" id="PS00080">
    <property type="entry name" value="MULTICOPPER_OXIDASE2"/>
    <property type="match status" value="1"/>
</dbReference>
<feature type="chain" id="PRO_5019020687" description="Laccase" evidence="7">
    <location>
        <begin position="20"/>
        <end position="526"/>
    </location>
</feature>
<feature type="domain" description="Plastocyanin-like" evidence="9">
    <location>
        <begin position="374"/>
        <end position="496"/>
    </location>
</feature>
<comment type="caution">
    <text evidence="11">The sequence shown here is derived from an EMBL/GenBank/DDBJ whole genome shotgun (WGS) entry which is preliminary data.</text>
</comment>
<accession>A0A409V905</accession>
<reference evidence="11 12" key="1">
    <citation type="journal article" date="2018" name="Evol. Lett.">
        <title>Horizontal gene cluster transfer increased hallucinogenic mushroom diversity.</title>
        <authorList>
            <person name="Reynolds H.T."/>
            <person name="Vijayakumar V."/>
            <person name="Gluck-Thaler E."/>
            <person name="Korotkin H.B."/>
            <person name="Matheny P.B."/>
            <person name="Slot J.C."/>
        </authorList>
    </citation>
    <scope>NUCLEOTIDE SEQUENCE [LARGE SCALE GENOMIC DNA]</scope>
    <source>
        <strain evidence="11 12">2629</strain>
    </source>
</reference>
<evidence type="ECO:0000256" key="7">
    <source>
        <dbReference type="SAM" id="SignalP"/>
    </source>
</evidence>
<evidence type="ECO:0000256" key="5">
    <source>
        <dbReference type="ARBA" id="ARBA00023157"/>
    </source>
</evidence>
<evidence type="ECO:0000256" key="3">
    <source>
        <dbReference type="ARBA" id="ARBA00023002"/>
    </source>
</evidence>
<keyword evidence="12" id="KW-1185">Reference proteome</keyword>
<keyword evidence="7" id="KW-0732">Signal</keyword>
<dbReference type="EMBL" id="NHTK01006131">
    <property type="protein sequence ID" value="PPQ63102.1"/>
    <property type="molecule type" value="Genomic_DNA"/>
</dbReference>
<protein>
    <recommendedName>
        <fullName evidence="13">Laccase</fullName>
    </recommendedName>
</protein>
<keyword evidence="6" id="KW-0325">Glycoprotein</keyword>
<evidence type="ECO:0000313" key="12">
    <source>
        <dbReference type="Proteomes" id="UP000284842"/>
    </source>
</evidence>
<dbReference type="PROSITE" id="PS00079">
    <property type="entry name" value="MULTICOPPER_OXIDASE1"/>
    <property type="match status" value="1"/>
</dbReference>
<feature type="signal peptide" evidence="7">
    <location>
        <begin position="1"/>
        <end position="19"/>
    </location>
</feature>
<dbReference type="Gene3D" id="2.60.40.420">
    <property type="entry name" value="Cupredoxins - blue copper proteins"/>
    <property type="match status" value="3"/>
</dbReference>
<comment type="similarity">
    <text evidence="1">Belongs to the multicopper oxidase family.</text>
</comment>
<dbReference type="InterPro" id="IPR033138">
    <property type="entry name" value="Cu_oxidase_CS"/>
</dbReference>
<feature type="domain" description="Plastocyanin-like" evidence="8">
    <location>
        <begin position="165"/>
        <end position="310"/>
    </location>
</feature>
<dbReference type="OrthoDB" id="2121828at2759"/>
<dbReference type="Pfam" id="PF07732">
    <property type="entry name" value="Cu-oxidase_3"/>
    <property type="match status" value="1"/>
</dbReference>
<dbReference type="InterPro" id="IPR002355">
    <property type="entry name" value="Cu_oxidase_Cu_BS"/>
</dbReference>
<name>A0A409V905_9AGAR</name>
<evidence type="ECO:0000256" key="1">
    <source>
        <dbReference type="ARBA" id="ARBA00010609"/>
    </source>
</evidence>
<sequence>MQNFLLLLNLALTAHAAFCRNIASRGSKYTMEIANQNISPDGFERSAVLAGGTFPGPVITGRKGDRFQIDVVNSLTDTSMPITTSIHWHGLFQDKTNWDDGAAWISQCPILPNNSFSYDFSVPNQAGTFWYHSHLSTQYCDGLRGAFVVYDPYDPHKHLYDVDDESTVITLADWYHEPSLALHNEIPPPSDATLINGKGRQAGGAAVDLTVLQVEPGKRYRLRIIGMSCDPNFTFSIDGHNLTIIEVDGENVQPLVVDSLQVFAGQRYSVILEANQAVDNYWIRAEPNVNRGSQGFDGGINSAILRYSGAAVADPTSTGPQSANPLNEVNLHPLLNPAAPGRPSADGADMVIQLNHTFDFDAFHFLINNATYAHPTVPVLLQILSGAHTAQELLPQDTMYALPKNKVIELIMPGSDPVIGGPHPFHLHGHTFSVVRSAGSDTYNYANPVRRDTVNTGSSADSVTVRFVTDNAGPWFLHCHIDWHLELGLAVIMAEDVPDTVEQPSEQWEQLCPLYQQSLLENPGLL</sequence>
<evidence type="ECO:0000259" key="8">
    <source>
        <dbReference type="Pfam" id="PF00394"/>
    </source>
</evidence>
<dbReference type="InterPro" id="IPR001117">
    <property type="entry name" value="Cu-oxidase_2nd"/>
</dbReference>
<evidence type="ECO:0000259" key="10">
    <source>
        <dbReference type="Pfam" id="PF07732"/>
    </source>
</evidence>
<dbReference type="CDD" id="cd13856">
    <property type="entry name" value="CuRO_1_Tv-LCC_like"/>
    <property type="match status" value="1"/>
</dbReference>
<evidence type="ECO:0000256" key="4">
    <source>
        <dbReference type="ARBA" id="ARBA00023008"/>
    </source>
</evidence>
<keyword evidence="4" id="KW-0186">Copper</keyword>
<dbReference type="Proteomes" id="UP000284842">
    <property type="component" value="Unassembled WGS sequence"/>
</dbReference>
<dbReference type="AlphaFoldDB" id="A0A409V905"/>
<dbReference type="FunFam" id="2.60.40.420:FF:000045">
    <property type="entry name" value="Laccase 2"/>
    <property type="match status" value="1"/>
</dbReference>
<proteinExistence type="inferred from homology"/>
<dbReference type="SUPFAM" id="SSF49503">
    <property type="entry name" value="Cupredoxins"/>
    <property type="match status" value="3"/>
</dbReference>
<keyword evidence="3" id="KW-0560">Oxidoreductase</keyword>
<keyword evidence="2" id="KW-0479">Metal-binding</keyword>
<dbReference type="STRING" id="181874.A0A409V905"/>
<evidence type="ECO:0000256" key="2">
    <source>
        <dbReference type="ARBA" id="ARBA00022723"/>
    </source>
</evidence>